<dbReference type="Proteomes" id="UP000237798">
    <property type="component" value="Unassembled WGS sequence"/>
</dbReference>
<dbReference type="InterPro" id="IPR058533">
    <property type="entry name" value="Cation_efflux_TM"/>
</dbReference>
<evidence type="ECO:0000256" key="4">
    <source>
        <dbReference type="ARBA" id="ARBA00022692"/>
    </source>
</evidence>
<evidence type="ECO:0000259" key="9">
    <source>
        <dbReference type="Pfam" id="PF16916"/>
    </source>
</evidence>
<feature type="domain" description="Cation efflux protein cytoplasmic" evidence="9">
    <location>
        <begin position="207"/>
        <end position="284"/>
    </location>
</feature>
<keyword evidence="4 7" id="KW-0812">Transmembrane</keyword>
<dbReference type="NCBIfam" id="TIGR01297">
    <property type="entry name" value="CDF"/>
    <property type="match status" value="1"/>
</dbReference>
<dbReference type="Gene3D" id="1.20.1510.10">
    <property type="entry name" value="Cation efflux protein transmembrane domain"/>
    <property type="match status" value="1"/>
</dbReference>
<comment type="similarity">
    <text evidence="2">Belongs to the cation diffusion facilitator (CDF) transporter (TC 2.A.4) family.</text>
</comment>
<dbReference type="InterPro" id="IPR050291">
    <property type="entry name" value="CDF_Transporter"/>
</dbReference>
<dbReference type="GO" id="GO:0006882">
    <property type="term" value="P:intracellular zinc ion homeostasis"/>
    <property type="evidence" value="ECO:0007669"/>
    <property type="project" value="TreeGrafter"/>
</dbReference>
<evidence type="ECO:0000313" key="10">
    <source>
        <dbReference type="EMBL" id="PRR86037.1"/>
    </source>
</evidence>
<name>A0A2T0BQ93_9CLOT</name>
<feature type="transmembrane region" description="Helical" evidence="7">
    <location>
        <begin position="12"/>
        <end position="32"/>
    </location>
</feature>
<evidence type="ECO:0000256" key="7">
    <source>
        <dbReference type="SAM" id="Phobius"/>
    </source>
</evidence>
<dbReference type="Pfam" id="PF01545">
    <property type="entry name" value="Cation_efflux"/>
    <property type="match status" value="1"/>
</dbReference>
<feature type="transmembrane region" description="Helical" evidence="7">
    <location>
        <begin position="173"/>
        <end position="191"/>
    </location>
</feature>
<dbReference type="RefSeq" id="WP_106008535.1">
    <property type="nucleotide sequence ID" value="NZ_JALCPJ010000006.1"/>
</dbReference>
<evidence type="ECO:0000313" key="11">
    <source>
        <dbReference type="Proteomes" id="UP000237798"/>
    </source>
</evidence>
<evidence type="ECO:0000256" key="1">
    <source>
        <dbReference type="ARBA" id="ARBA00004141"/>
    </source>
</evidence>
<dbReference type="GO" id="GO:0015093">
    <property type="term" value="F:ferrous iron transmembrane transporter activity"/>
    <property type="evidence" value="ECO:0007669"/>
    <property type="project" value="TreeGrafter"/>
</dbReference>
<dbReference type="EMBL" id="PVXP01000009">
    <property type="protein sequence ID" value="PRR86037.1"/>
    <property type="molecule type" value="Genomic_DNA"/>
</dbReference>
<dbReference type="InterPro" id="IPR027469">
    <property type="entry name" value="Cation_efflux_TMD_sf"/>
</dbReference>
<dbReference type="Pfam" id="PF16916">
    <property type="entry name" value="ZT_dimer"/>
    <property type="match status" value="1"/>
</dbReference>
<keyword evidence="3" id="KW-0813">Transport</keyword>
<accession>A0A2T0BQ93</accession>
<protein>
    <submittedName>
        <fullName evidence="10">Ferrous-iron efflux pump FieF</fullName>
    </submittedName>
</protein>
<dbReference type="SUPFAM" id="SSF160240">
    <property type="entry name" value="Cation efflux protein cytoplasmic domain-like"/>
    <property type="match status" value="1"/>
</dbReference>
<dbReference type="GO" id="GO:0005886">
    <property type="term" value="C:plasma membrane"/>
    <property type="evidence" value="ECO:0007669"/>
    <property type="project" value="TreeGrafter"/>
</dbReference>
<dbReference type="InterPro" id="IPR002524">
    <property type="entry name" value="Cation_efflux"/>
</dbReference>
<sequence>MDERVKTARLSIISNSSLTIMKLLVGIFTGSVSILSEAIHSTMDLIASTITFFSVRISSKPADKEHPYGHGKFEDVSGVLEAVLIFIASIFIIIEASKRLISGKELGSSVLGFSIMFLSAFINFFISRKLYKVAEKNDSMALRADALHLRTDVYSSLGVALGLFLIWITNLHFLDPLVAIFIAVFILKEALNLLKTAFEPLVDVKLSDSEISIITSTISKYSSGYCGFHKLRTRKSGDKRYVDLHLVFPGNMHMKNAHDICDNIENEMNKSLENTEVMIHLESCDNNCSNCGLSNKSKCRNR</sequence>
<dbReference type="InterPro" id="IPR036837">
    <property type="entry name" value="Cation_efflux_CTD_sf"/>
</dbReference>
<dbReference type="GO" id="GO:0015341">
    <property type="term" value="F:zinc efflux antiporter activity"/>
    <property type="evidence" value="ECO:0007669"/>
    <property type="project" value="TreeGrafter"/>
</dbReference>
<organism evidence="10 11">
    <name type="scientific">Clostridium luticellarii</name>
    <dbReference type="NCBI Taxonomy" id="1691940"/>
    <lineage>
        <taxon>Bacteria</taxon>
        <taxon>Bacillati</taxon>
        <taxon>Bacillota</taxon>
        <taxon>Clostridia</taxon>
        <taxon>Eubacteriales</taxon>
        <taxon>Clostridiaceae</taxon>
        <taxon>Clostridium</taxon>
    </lineage>
</organism>
<keyword evidence="5 7" id="KW-1133">Transmembrane helix</keyword>
<keyword evidence="6 7" id="KW-0472">Membrane</keyword>
<feature type="domain" description="Cation efflux protein transmembrane" evidence="8">
    <location>
        <begin position="10"/>
        <end position="201"/>
    </location>
</feature>
<dbReference type="InterPro" id="IPR027470">
    <property type="entry name" value="Cation_efflux_CTD"/>
</dbReference>
<feature type="transmembrane region" description="Helical" evidence="7">
    <location>
        <begin position="76"/>
        <end position="94"/>
    </location>
</feature>
<dbReference type="AlphaFoldDB" id="A0A2T0BQ93"/>
<dbReference type="OrthoDB" id="9806522at2"/>
<dbReference type="Gene3D" id="3.30.70.1350">
    <property type="entry name" value="Cation efflux protein, cytoplasmic domain"/>
    <property type="match status" value="1"/>
</dbReference>
<dbReference type="GO" id="GO:0015086">
    <property type="term" value="F:cadmium ion transmembrane transporter activity"/>
    <property type="evidence" value="ECO:0007669"/>
    <property type="project" value="TreeGrafter"/>
</dbReference>
<evidence type="ECO:0000256" key="3">
    <source>
        <dbReference type="ARBA" id="ARBA00022448"/>
    </source>
</evidence>
<dbReference type="PANTHER" id="PTHR43840:SF15">
    <property type="entry name" value="MITOCHONDRIAL METAL TRANSPORTER 1-RELATED"/>
    <property type="match status" value="1"/>
</dbReference>
<reference evidence="10 11" key="1">
    <citation type="submission" date="2018-03" db="EMBL/GenBank/DDBJ databases">
        <title>Genome sequence of Clostridium luticellarii DSM 29923.</title>
        <authorList>
            <person name="Poehlein A."/>
            <person name="Daniel R."/>
        </authorList>
    </citation>
    <scope>NUCLEOTIDE SEQUENCE [LARGE SCALE GENOMIC DNA]</scope>
    <source>
        <strain evidence="10 11">DSM 29923</strain>
    </source>
</reference>
<dbReference type="FunFam" id="1.20.1510.10:FF:000006">
    <property type="entry name" value="Divalent cation efflux transporter"/>
    <property type="match status" value="1"/>
</dbReference>
<gene>
    <name evidence="10" type="primary">fieF_1</name>
    <name evidence="10" type="ORF">CLLU_10650</name>
</gene>
<evidence type="ECO:0000256" key="2">
    <source>
        <dbReference type="ARBA" id="ARBA00008114"/>
    </source>
</evidence>
<evidence type="ECO:0000259" key="8">
    <source>
        <dbReference type="Pfam" id="PF01545"/>
    </source>
</evidence>
<evidence type="ECO:0000256" key="5">
    <source>
        <dbReference type="ARBA" id="ARBA00022989"/>
    </source>
</evidence>
<dbReference type="PANTHER" id="PTHR43840">
    <property type="entry name" value="MITOCHONDRIAL METAL TRANSPORTER 1-RELATED"/>
    <property type="match status" value="1"/>
</dbReference>
<dbReference type="SUPFAM" id="SSF161111">
    <property type="entry name" value="Cation efflux protein transmembrane domain-like"/>
    <property type="match status" value="1"/>
</dbReference>
<comment type="subcellular location">
    <subcellularLocation>
        <location evidence="1">Membrane</location>
        <topology evidence="1">Multi-pass membrane protein</topology>
    </subcellularLocation>
</comment>
<evidence type="ECO:0000256" key="6">
    <source>
        <dbReference type="ARBA" id="ARBA00023136"/>
    </source>
</evidence>
<proteinExistence type="inferred from homology"/>
<keyword evidence="11" id="KW-1185">Reference proteome</keyword>
<comment type="caution">
    <text evidence="10">The sequence shown here is derived from an EMBL/GenBank/DDBJ whole genome shotgun (WGS) entry which is preliminary data.</text>
</comment>
<feature type="transmembrane region" description="Helical" evidence="7">
    <location>
        <begin position="106"/>
        <end position="126"/>
    </location>
</feature>